<dbReference type="InterPro" id="IPR013563">
    <property type="entry name" value="Oligopep_ABC_C"/>
</dbReference>
<keyword evidence="3" id="KW-0813">Transport</keyword>
<dbReference type="Pfam" id="PF08352">
    <property type="entry name" value="oligo_HPY"/>
    <property type="match status" value="2"/>
</dbReference>
<dbReference type="Gene3D" id="3.40.50.300">
    <property type="entry name" value="P-loop containing nucleotide triphosphate hydrolases"/>
    <property type="match status" value="2"/>
</dbReference>
<dbReference type="SMART" id="SM00382">
    <property type="entry name" value="AAA"/>
    <property type="match status" value="2"/>
</dbReference>
<dbReference type="SUPFAM" id="SSF52540">
    <property type="entry name" value="P-loop containing nucleoside triphosphate hydrolases"/>
    <property type="match status" value="2"/>
</dbReference>
<dbReference type="InterPro" id="IPR050388">
    <property type="entry name" value="ABC_Ni/Peptide_Import"/>
</dbReference>
<keyword evidence="6 9" id="KW-0067">ATP-binding</keyword>
<evidence type="ECO:0000256" key="7">
    <source>
        <dbReference type="ARBA" id="ARBA00023136"/>
    </source>
</evidence>
<proteinExistence type="inferred from homology"/>
<dbReference type="InterPro" id="IPR027417">
    <property type="entry name" value="P-loop_NTPase"/>
</dbReference>
<comment type="similarity">
    <text evidence="2">Belongs to the ABC transporter superfamily.</text>
</comment>
<accession>A0A1G6Y7H3</accession>
<dbReference type="InterPro" id="IPR003593">
    <property type="entry name" value="AAA+_ATPase"/>
</dbReference>
<dbReference type="GO" id="GO:0005524">
    <property type="term" value="F:ATP binding"/>
    <property type="evidence" value="ECO:0007669"/>
    <property type="project" value="UniProtKB-KW"/>
</dbReference>
<evidence type="ECO:0000256" key="2">
    <source>
        <dbReference type="ARBA" id="ARBA00005417"/>
    </source>
</evidence>
<dbReference type="NCBIfam" id="TIGR01727">
    <property type="entry name" value="oligo_HPY"/>
    <property type="match status" value="2"/>
</dbReference>
<dbReference type="GO" id="GO:0055085">
    <property type="term" value="P:transmembrane transport"/>
    <property type="evidence" value="ECO:0007669"/>
    <property type="project" value="UniProtKB-ARBA"/>
</dbReference>
<dbReference type="PROSITE" id="PS00211">
    <property type="entry name" value="ABC_TRANSPORTER_1"/>
    <property type="match status" value="2"/>
</dbReference>
<dbReference type="AlphaFoldDB" id="A0A1G6Y7H3"/>
<dbReference type="OrthoDB" id="9802264at2"/>
<sequence>MPKDAIQTPGTLLDIRNLSVDFRTPRGRVKALRDVSFPIRKNRIVGIVGESGSGKSTVLWALLGLLAKNAEVMGGEVRFGDRDLLHASETQLRATRGEEISVVFQDPMTSQIPVLTYGRQMRDILYRRPELSSAEKRRMAVEMLGKVGIPDPDKRIDQYPHHFSGGMRQRAGIAMALLTGPQLLLADEPTTALDVTMEAQIIHLLQDLQKELDATVVVVSHNLGLIAELCDDVVVMYAGEVIEAGEVREIFHNAQHPYTRALLECDPARINDVSRKLPVIPGDIPDLTKPRRGCIYAPRCQRALPVCRDQIPPDVARGGMSLARCHLLDGPHRDANWPPPLDVMTVGLGEQSVFKPPRVKGDAPLLEVADLNVQFKTVGPLRAWLKGVGQRHVDAVLDVSLSVSPGETVGLVGESGSGKTTLGRCVLNLVPAQTGSVRFEGREIRNMPESRFKPLRRDMAMMFQDPVGSLSPRKSVRALITEPFQIHGITGVDLDSEAERLADMVRLPKPFLSRYPHELSGGQARRVGVARALALNPKLIIADEPTAGLDVSVQGEILNLMADLQAEHRLGYLIITHNLPVVRHIADRLAIMYLGRIVEEGRTDEVFARPVHPYTKALVEGVPQPDPDRRRVHVSISGEVPSLLNRPKGCDFAGRCPFAQELCRAEKPPHVTMPDGRRHACHFPLG</sequence>
<feature type="domain" description="ABC transporter" evidence="8">
    <location>
        <begin position="15"/>
        <end position="263"/>
    </location>
</feature>
<name>A0A1G6Y7H3_9RHOB</name>
<reference evidence="10" key="1">
    <citation type="submission" date="2016-10" db="EMBL/GenBank/DDBJ databases">
        <authorList>
            <person name="Varghese N."/>
            <person name="Submissions S."/>
        </authorList>
    </citation>
    <scope>NUCLEOTIDE SEQUENCE [LARGE SCALE GENOMIC DNA]</scope>
    <source>
        <strain evidence="10">CGMCC 1.9108</strain>
    </source>
</reference>
<dbReference type="FunFam" id="3.40.50.300:FF:000016">
    <property type="entry name" value="Oligopeptide ABC transporter ATP-binding component"/>
    <property type="match status" value="2"/>
</dbReference>
<dbReference type="PANTHER" id="PTHR43297">
    <property type="entry name" value="OLIGOPEPTIDE TRANSPORT ATP-BINDING PROTEIN APPD"/>
    <property type="match status" value="1"/>
</dbReference>
<keyword evidence="7" id="KW-0472">Membrane</keyword>
<gene>
    <name evidence="9" type="ORF">SAMN04488239_11161</name>
</gene>
<evidence type="ECO:0000256" key="6">
    <source>
        <dbReference type="ARBA" id="ARBA00022840"/>
    </source>
</evidence>
<dbReference type="PANTHER" id="PTHR43297:SF2">
    <property type="entry name" value="DIPEPTIDE TRANSPORT ATP-BINDING PROTEIN DPPD"/>
    <property type="match status" value="1"/>
</dbReference>
<evidence type="ECO:0000313" key="9">
    <source>
        <dbReference type="EMBL" id="SDD86221.1"/>
    </source>
</evidence>
<dbReference type="GO" id="GO:0005886">
    <property type="term" value="C:plasma membrane"/>
    <property type="evidence" value="ECO:0007669"/>
    <property type="project" value="UniProtKB-SubCell"/>
</dbReference>
<evidence type="ECO:0000256" key="5">
    <source>
        <dbReference type="ARBA" id="ARBA00022741"/>
    </source>
</evidence>
<evidence type="ECO:0000256" key="4">
    <source>
        <dbReference type="ARBA" id="ARBA00022475"/>
    </source>
</evidence>
<comment type="subcellular location">
    <subcellularLocation>
        <location evidence="1">Cell inner membrane</location>
        <topology evidence="1">Peripheral membrane protein</topology>
    </subcellularLocation>
</comment>
<dbReference type="RefSeq" id="WP_093033480.1">
    <property type="nucleotide sequence ID" value="NZ_FMZV01000011.1"/>
</dbReference>
<evidence type="ECO:0000256" key="1">
    <source>
        <dbReference type="ARBA" id="ARBA00004417"/>
    </source>
</evidence>
<protein>
    <submittedName>
        <fullName evidence="9">Peptide/nickel transport system ATP-binding protein</fullName>
    </submittedName>
</protein>
<evidence type="ECO:0000259" key="8">
    <source>
        <dbReference type="PROSITE" id="PS50893"/>
    </source>
</evidence>
<organism evidence="9 10">
    <name type="scientific">Ruegeria marina</name>
    <dbReference type="NCBI Taxonomy" id="639004"/>
    <lineage>
        <taxon>Bacteria</taxon>
        <taxon>Pseudomonadati</taxon>
        <taxon>Pseudomonadota</taxon>
        <taxon>Alphaproteobacteria</taxon>
        <taxon>Rhodobacterales</taxon>
        <taxon>Roseobacteraceae</taxon>
        <taxon>Ruegeria</taxon>
    </lineage>
</organism>
<dbReference type="PROSITE" id="PS50893">
    <property type="entry name" value="ABC_TRANSPORTER_2"/>
    <property type="match status" value="2"/>
</dbReference>
<evidence type="ECO:0000313" key="10">
    <source>
        <dbReference type="Proteomes" id="UP000199628"/>
    </source>
</evidence>
<dbReference type="NCBIfam" id="NF008453">
    <property type="entry name" value="PRK11308.1"/>
    <property type="match status" value="2"/>
</dbReference>
<dbReference type="Proteomes" id="UP000199628">
    <property type="component" value="Unassembled WGS sequence"/>
</dbReference>
<dbReference type="EMBL" id="FMZV01000011">
    <property type="protein sequence ID" value="SDD86221.1"/>
    <property type="molecule type" value="Genomic_DNA"/>
</dbReference>
<keyword evidence="4" id="KW-1003">Cell membrane</keyword>
<dbReference type="GO" id="GO:0015833">
    <property type="term" value="P:peptide transport"/>
    <property type="evidence" value="ECO:0007669"/>
    <property type="project" value="InterPro"/>
</dbReference>
<keyword evidence="10" id="KW-1185">Reference proteome</keyword>
<dbReference type="CDD" id="cd03257">
    <property type="entry name" value="ABC_NikE_OppD_transporters"/>
    <property type="match status" value="2"/>
</dbReference>
<dbReference type="InterPro" id="IPR003439">
    <property type="entry name" value="ABC_transporter-like_ATP-bd"/>
</dbReference>
<feature type="domain" description="ABC transporter" evidence="8">
    <location>
        <begin position="373"/>
        <end position="619"/>
    </location>
</feature>
<dbReference type="Pfam" id="PF00005">
    <property type="entry name" value="ABC_tran"/>
    <property type="match status" value="2"/>
</dbReference>
<dbReference type="STRING" id="639004.SAMN04488239_11161"/>
<keyword evidence="5" id="KW-0547">Nucleotide-binding</keyword>
<evidence type="ECO:0000256" key="3">
    <source>
        <dbReference type="ARBA" id="ARBA00022448"/>
    </source>
</evidence>
<dbReference type="InterPro" id="IPR017871">
    <property type="entry name" value="ABC_transporter-like_CS"/>
</dbReference>
<dbReference type="GO" id="GO:0016887">
    <property type="term" value="F:ATP hydrolysis activity"/>
    <property type="evidence" value="ECO:0007669"/>
    <property type="project" value="InterPro"/>
</dbReference>